<dbReference type="InterPro" id="IPR005248">
    <property type="entry name" value="NadD/NMNAT"/>
</dbReference>
<evidence type="ECO:0000256" key="6">
    <source>
        <dbReference type="ARBA" id="ARBA00022741"/>
    </source>
</evidence>
<dbReference type="EMBL" id="BSDY01000009">
    <property type="protein sequence ID" value="GLI56707.1"/>
    <property type="molecule type" value="Genomic_DNA"/>
</dbReference>
<evidence type="ECO:0000259" key="11">
    <source>
        <dbReference type="Pfam" id="PF01467"/>
    </source>
</evidence>
<evidence type="ECO:0000256" key="8">
    <source>
        <dbReference type="ARBA" id="ARBA00023027"/>
    </source>
</evidence>
<accession>A0A9W6GLY6</accession>
<keyword evidence="6 10" id="KW-0547">Nucleotide-binding</keyword>
<comment type="similarity">
    <text evidence="10">Belongs to the NadD family.</text>
</comment>
<dbReference type="RefSeq" id="WP_281836009.1">
    <property type="nucleotide sequence ID" value="NZ_BSDY01000009.1"/>
</dbReference>
<evidence type="ECO:0000256" key="5">
    <source>
        <dbReference type="ARBA" id="ARBA00022695"/>
    </source>
</evidence>
<evidence type="ECO:0000313" key="13">
    <source>
        <dbReference type="Proteomes" id="UP001144471"/>
    </source>
</evidence>
<keyword evidence="5 10" id="KW-0548">Nucleotidyltransferase</keyword>
<keyword evidence="4 10" id="KW-0808">Transferase</keyword>
<dbReference type="InterPro" id="IPR014729">
    <property type="entry name" value="Rossmann-like_a/b/a_fold"/>
</dbReference>
<dbReference type="NCBIfam" id="NF000840">
    <property type="entry name" value="PRK00071.1-3"/>
    <property type="match status" value="1"/>
</dbReference>
<organism evidence="12 13">
    <name type="scientific">Propionigenium maris DSM 9537</name>
    <dbReference type="NCBI Taxonomy" id="1123000"/>
    <lineage>
        <taxon>Bacteria</taxon>
        <taxon>Fusobacteriati</taxon>
        <taxon>Fusobacteriota</taxon>
        <taxon>Fusobacteriia</taxon>
        <taxon>Fusobacteriales</taxon>
        <taxon>Fusobacteriaceae</taxon>
        <taxon>Propionigenium</taxon>
    </lineage>
</organism>
<evidence type="ECO:0000256" key="3">
    <source>
        <dbReference type="ARBA" id="ARBA00022642"/>
    </source>
</evidence>
<dbReference type="Pfam" id="PF01467">
    <property type="entry name" value="CTP_transf_like"/>
    <property type="match status" value="1"/>
</dbReference>
<reference evidence="12" key="1">
    <citation type="submission" date="2022-12" db="EMBL/GenBank/DDBJ databases">
        <title>Reference genome sequencing for broad-spectrum identification of bacterial and archaeal isolates by mass spectrometry.</title>
        <authorList>
            <person name="Sekiguchi Y."/>
            <person name="Tourlousse D.M."/>
        </authorList>
    </citation>
    <scope>NUCLEOTIDE SEQUENCE</scope>
    <source>
        <strain evidence="12">10succ1</strain>
    </source>
</reference>
<comment type="function">
    <text evidence="1 10">Catalyzes the reversible adenylation of nicotinate mononucleotide (NaMN) to nicotinic acid adenine dinucleotide (NaAD).</text>
</comment>
<dbReference type="CDD" id="cd02165">
    <property type="entry name" value="NMNAT"/>
    <property type="match status" value="1"/>
</dbReference>
<dbReference type="NCBIfam" id="TIGR00125">
    <property type="entry name" value="cyt_tran_rel"/>
    <property type="match status" value="1"/>
</dbReference>
<evidence type="ECO:0000256" key="7">
    <source>
        <dbReference type="ARBA" id="ARBA00022840"/>
    </source>
</evidence>
<comment type="catalytic activity">
    <reaction evidence="9 10">
        <text>nicotinate beta-D-ribonucleotide + ATP + H(+) = deamido-NAD(+) + diphosphate</text>
        <dbReference type="Rhea" id="RHEA:22860"/>
        <dbReference type="ChEBI" id="CHEBI:15378"/>
        <dbReference type="ChEBI" id="CHEBI:30616"/>
        <dbReference type="ChEBI" id="CHEBI:33019"/>
        <dbReference type="ChEBI" id="CHEBI:57502"/>
        <dbReference type="ChEBI" id="CHEBI:58437"/>
        <dbReference type="EC" id="2.7.7.18"/>
    </reaction>
</comment>
<proteinExistence type="inferred from homology"/>
<evidence type="ECO:0000256" key="4">
    <source>
        <dbReference type="ARBA" id="ARBA00022679"/>
    </source>
</evidence>
<feature type="domain" description="Cytidyltransferase-like" evidence="11">
    <location>
        <begin position="13"/>
        <end position="167"/>
    </location>
</feature>
<dbReference type="Gene3D" id="3.40.50.620">
    <property type="entry name" value="HUPs"/>
    <property type="match status" value="1"/>
</dbReference>
<dbReference type="HAMAP" id="MF_00244">
    <property type="entry name" value="NaMN_adenylyltr"/>
    <property type="match status" value="1"/>
</dbReference>
<dbReference type="GO" id="GO:0004515">
    <property type="term" value="F:nicotinate-nucleotide adenylyltransferase activity"/>
    <property type="evidence" value="ECO:0007669"/>
    <property type="project" value="UniProtKB-UniRule"/>
</dbReference>
<evidence type="ECO:0000256" key="9">
    <source>
        <dbReference type="ARBA" id="ARBA00048721"/>
    </source>
</evidence>
<sequence>MTQTVKKTEKIGVYGGSFDPIHLGHIGIIKYVLSQKKLDKLIVVPVGNPSHREGLISSRMRLEMAEAACKKIEGAEVSDIEIREEGTSYTYETLMKLKEIYPDGEFYEIIGEDSADYLHEWKEYHKLIEEAKFIVLRRGGWEYTPTHPNIEVLDSPIFPYSSTEVRNAIRDGRDISSMISPEVAAIIRKYRLYKSMD</sequence>
<dbReference type="AlphaFoldDB" id="A0A9W6GLY6"/>
<dbReference type="PANTHER" id="PTHR39321:SF3">
    <property type="entry name" value="PHOSPHOPANTETHEINE ADENYLYLTRANSFERASE"/>
    <property type="match status" value="1"/>
</dbReference>
<keyword evidence="8 10" id="KW-0520">NAD</keyword>
<evidence type="ECO:0000313" key="12">
    <source>
        <dbReference type="EMBL" id="GLI56707.1"/>
    </source>
</evidence>
<gene>
    <name evidence="10 12" type="primary">nadD</name>
    <name evidence="12" type="ORF">PM10SUCC1_22210</name>
</gene>
<dbReference type="SUPFAM" id="SSF52374">
    <property type="entry name" value="Nucleotidylyl transferase"/>
    <property type="match status" value="1"/>
</dbReference>
<keyword evidence="13" id="KW-1185">Reference proteome</keyword>
<name>A0A9W6GLY6_9FUSO</name>
<dbReference type="PANTHER" id="PTHR39321">
    <property type="entry name" value="NICOTINATE-NUCLEOTIDE ADENYLYLTRANSFERASE-RELATED"/>
    <property type="match status" value="1"/>
</dbReference>
<dbReference type="InterPro" id="IPR004821">
    <property type="entry name" value="Cyt_trans-like"/>
</dbReference>
<comment type="pathway">
    <text evidence="2 10">Cofactor biosynthesis; NAD(+) biosynthesis; deamido-NAD(+) from nicotinate D-ribonucleotide: step 1/1.</text>
</comment>
<keyword evidence="7 10" id="KW-0067">ATP-binding</keyword>
<evidence type="ECO:0000256" key="2">
    <source>
        <dbReference type="ARBA" id="ARBA00005019"/>
    </source>
</evidence>
<evidence type="ECO:0000256" key="1">
    <source>
        <dbReference type="ARBA" id="ARBA00002324"/>
    </source>
</evidence>
<evidence type="ECO:0000256" key="10">
    <source>
        <dbReference type="HAMAP-Rule" id="MF_00244"/>
    </source>
</evidence>
<dbReference type="NCBIfam" id="TIGR00482">
    <property type="entry name" value="nicotinate (nicotinamide) nucleotide adenylyltransferase"/>
    <property type="match status" value="1"/>
</dbReference>
<comment type="caution">
    <text evidence="12">The sequence shown here is derived from an EMBL/GenBank/DDBJ whole genome shotgun (WGS) entry which is preliminary data.</text>
</comment>
<dbReference type="GO" id="GO:0005524">
    <property type="term" value="F:ATP binding"/>
    <property type="evidence" value="ECO:0007669"/>
    <property type="project" value="UniProtKB-KW"/>
</dbReference>
<protein>
    <recommendedName>
        <fullName evidence="10">Probable nicotinate-nucleotide adenylyltransferase</fullName>
        <ecNumber evidence="10">2.7.7.18</ecNumber>
    </recommendedName>
    <alternativeName>
        <fullName evidence="10">Deamido-NAD(+) diphosphorylase</fullName>
    </alternativeName>
    <alternativeName>
        <fullName evidence="10">Deamido-NAD(+) pyrophosphorylase</fullName>
    </alternativeName>
    <alternativeName>
        <fullName evidence="10">Nicotinate mononucleotide adenylyltransferase</fullName>
        <shortName evidence="10">NaMN adenylyltransferase</shortName>
    </alternativeName>
</protein>
<keyword evidence="3 10" id="KW-0662">Pyridine nucleotide biosynthesis</keyword>
<dbReference type="GO" id="GO:0009435">
    <property type="term" value="P:NAD+ biosynthetic process"/>
    <property type="evidence" value="ECO:0007669"/>
    <property type="project" value="UniProtKB-UniRule"/>
</dbReference>
<dbReference type="EC" id="2.7.7.18" evidence="10"/>
<dbReference type="Proteomes" id="UP001144471">
    <property type="component" value="Unassembled WGS sequence"/>
</dbReference>